<dbReference type="SUPFAM" id="SSF52047">
    <property type="entry name" value="RNI-like"/>
    <property type="match status" value="1"/>
</dbReference>
<accession>A0A167MGI4</accession>
<keyword evidence="2" id="KW-1185">Reference proteome</keyword>
<evidence type="ECO:0008006" key="3">
    <source>
        <dbReference type="Google" id="ProtNLM"/>
    </source>
</evidence>
<gene>
    <name evidence="1" type="ORF">CALVIDRAFT_563760</name>
</gene>
<reference evidence="1 2" key="1">
    <citation type="journal article" date="2016" name="Mol. Biol. Evol.">
        <title>Comparative Genomics of Early-Diverging Mushroom-Forming Fungi Provides Insights into the Origins of Lignocellulose Decay Capabilities.</title>
        <authorList>
            <person name="Nagy L.G."/>
            <person name="Riley R."/>
            <person name="Tritt A."/>
            <person name="Adam C."/>
            <person name="Daum C."/>
            <person name="Floudas D."/>
            <person name="Sun H."/>
            <person name="Yadav J.S."/>
            <person name="Pangilinan J."/>
            <person name="Larsson K.H."/>
            <person name="Matsuura K."/>
            <person name="Barry K."/>
            <person name="Labutti K."/>
            <person name="Kuo R."/>
            <person name="Ohm R.A."/>
            <person name="Bhattacharya S.S."/>
            <person name="Shirouzu T."/>
            <person name="Yoshinaga Y."/>
            <person name="Martin F.M."/>
            <person name="Grigoriev I.V."/>
            <person name="Hibbett D.S."/>
        </authorList>
    </citation>
    <scope>NUCLEOTIDE SEQUENCE [LARGE SCALE GENOMIC DNA]</scope>
    <source>
        <strain evidence="1 2">TUFC12733</strain>
    </source>
</reference>
<dbReference type="InterPro" id="IPR032675">
    <property type="entry name" value="LRR_dom_sf"/>
</dbReference>
<evidence type="ECO:0000313" key="1">
    <source>
        <dbReference type="EMBL" id="KZO96689.1"/>
    </source>
</evidence>
<dbReference type="Gene3D" id="3.80.10.10">
    <property type="entry name" value="Ribonuclease Inhibitor"/>
    <property type="match status" value="1"/>
</dbReference>
<evidence type="ECO:0000313" key="2">
    <source>
        <dbReference type="Proteomes" id="UP000076738"/>
    </source>
</evidence>
<dbReference type="EMBL" id="KV417283">
    <property type="protein sequence ID" value="KZO96689.1"/>
    <property type="molecule type" value="Genomic_DNA"/>
</dbReference>
<dbReference type="Proteomes" id="UP000076738">
    <property type="component" value="Unassembled WGS sequence"/>
</dbReference>
<proteinExistence type="predicted"/>
<dbReference type="OrthoDB" id="3354475at2759"/>
<protein>
    <recommendedName>
        <fullName evidence="3">F-box domain-containing protein</fullName>
    </recommendedName>
</protein>
<dbReference type="AlphaFoldDB" id="A0A167MGI4"/>
<name>A0A167MGI4_CALVF</name>
<sequence length="298" mass="34177">MLRRLYYLDSLELALIPVQEFFIRLPQVTTLSALKWRMTGELDPLQLPPRIMVYATLRELEFEACDTIHGTAFFTHTQFPELERISLKHAPIPHALPNIKAAIRSLGTCHKLRDVCMCLPVPGTILPSAVFNPFLDCRQIERFRILSHSEEFPFHPGYAQIPWCDEDIAQMARNWRQLRHLELGTMSYGEQEVHITICGLIPLCQQCPNLAYLTLSINACNFRRPDFGLRPSHVLWNFRVAPDTVVDTDATVLMAAARFILDMWPNSELSRFEVPGYERTGTAAKELCDMHRTIRGAT</sequence>
<organism evidence="1 2">
    <name type="scientific">Calocera viscosa (strain TUFC12733)</name>
    <dbReference type="NCBI Taxonomy" id="1330018"/>
    <lineage>
        <taxon>Eukaryota</taxon>
        <taxon>Fungi</taxon>
        <taxon>Dikarya</taxon>
        <taxon>Basidiomycota</taxon>
        <taxon>Agaricomycotina</taxon>
        <taxon>Dacrymycetes</taxon>
        <taxon>Dacrymycetales</taxon>
        <taxon>Dacrymycetaceae</taxon>
        <taxon>Calocera</taxon>
    </lineage>
</organism>